<sequence>MSEITNKSFKTVFTEKEIFTEPNRVLHCRGLQEIIVHNEDIGRLLDNLDVRKEKGPDGVSGWALKECKEQRLDPTLKWLQVPTQSQYSREESRLSH</sequence>
<dbReference type="Proteomes" id="UP000324222">
    <property type="component" value="Unassembled WGS sequence"/>
</dbReference>
<name>A0A5B7FUQ9_PORTR</name>
<comment type="caution">
    <text evidence="1">The sequence shown here is derived from an EMBL/GenBank/DDBJ whole genome shotgun (WGS) entry which is preliminary data.</text>
</comment>
<keyword evidence="2" id="KW-1185">Reference proteome</keyword>
<evidence type="ECO:0000313" key="1">
    <source>
        <dbReference type="EMBL" id="MPC51500.1"/>
    </source>
</evidence>
<dbReference type="EMBL" id="VSRR010010221">
    <property type="protein sequence ID" value="MPC51500.1"/>
    <property type="molecule type" value="Genomic_DNA"/>
</dbReference>
<reference evidence="1 2" key="1">
    <citation type="submission" date="2019-05" db="EMBL/GenBank/DDBJ databases">
        <title>Another draft genome of Portunus trituberculatus and its Hox gene families provides insights of decapod evolution.</title>
        <authorList>
            <person name="Jeong J.-H."/>
            <person name="Song I."/>
            <person name="Kim S."/>
            <person name="Choi T."/>
            <person name="Kim D."/>
            <person name="Ryu S."/>
            <person name="Kim W."/>
        </authorList>
    </citation>
    <scope>NUCLEOTIDE SEQUENCE [LARGE SCALE GENOMIC DNA]</scope>
    <source>
        <tissue evidence="1">Muscle</tissue>
    </source>
</reference>
<accession>A0A5B7FUQ9</accession>
<organism evidence="1 2">
    <name type="scientific">Portunus trituberculatus</name>
    <name type="common">Swimming crab</name>
    <name type="synonym">Neptunus trituberculatus</name>
    <dbReference type="NCBI Taxonomy" id="210409"/>
    <lineage>
        <taxon>Eukaryota</taxon>
        <taxon>Metazoa</taxon>
        <taxon>Ecdysozoa</taxon>
        <taxon>Arthropoda</taxon>
        <taxon>Crustacea</taxon>
        <taxon>Multicrustacea</taxon>
        <taxon>Malacostraca</taxon>
        <taxon>Eumalacostraca</taxon>
        <taxon>Eucarida</taxon>
        <taxon>Decapoda</taxon>
        <taxon>Pleocyemata</taxon>
        <taxon>Brachyura</taxon>
        <taxon>Eubrachyura</taxon>
        <taxon>Portunoidea</taxon>
        <taxon>Portunidae</taxon>
        <taxon>Portuninae</taxon>
        <taxon>Portunus</taxon>
    </lineage>
</organism>
<gene>
    <name evidence="1" type="ORF">E2C01_045346</name>
</gene>
<protein>
    <submittedName>
        <fullName evidence="1">Uncharacterized protein</fullName>
    </submittedName>
</protein>
<proteinExistence type="predicted"/>
<dbReference type="AlphaFoldDB" id="A0A5B7FUQ9"/>
<evidence type="ECO:0000313" key="2">
    <source>
        <dbReference type="Proteomes" id="UP000324222"/>
    </source>
</evidence>